<dbReference type="EMBL" id="GL883081">
    <property type="protein sequence ID" value="EGF89211.1"/>
    <property type="molecule type" value="Genomic_DNA"/>
</dbReference>
<reference evidence="3" key="1">
    <citation type="submission" date="2011-03" db="EMBL/GenBank/DDBJ databases">
        <title>Draft genome sequence of Brevundimonas diminuta.</title>
        <authorList>
            <person name="Brown P.J.B."/>
            <person name="Buechlein A."/>
            <person name="Hemmerich C."/>
            <person name="Brun Y.V."/>
        </authorList>
    </citation>
    <scope>NUCLEOTIDE SEQUENCE [LARGE SCALE GENOMIC DNA]</scope>
    <source>
        <strain evidence="3">C19</strain>
    </source>
</reference>
<organism evidence="2 3">
    <name type="scientific">Asticcacaulis biprosthecium C19</name>
    <dbReference type="NCBI Taxonomy" id="715226"/>
    <lineage>
        <taxon>Bacteria</taxon>
        <taxon>Pseudomonadati</taxon>
        <taxon>Pseudomonadota</taxon>
        <taxon>Alphaproteobacteria</taxon>
        <taxon>Caulobacterales</taxon>
        <taxon>Caulobacteraceae</taxon>
        <taxon>Asticcacaulis</taxon>
    </lineage>
</organism>
<keyword evidence="3" id="KW-1185">Reference proteome</keyword>
<feature type="domain" description="DUF4166" evidence="1">
    <location>
        <begin position="8"/>
        <end position="186"/>
    </location>
</feature>
<dbReference type="STRING" id="715226.ABI_45580"/>
<evidence type="ECO:0000259" key="1">
    <source>
        <dbReference type="Pfam" id="PF13761"/>
    </source>
</evidence>
<dbReference type="HOGENOM" id="CLU_108821_0_0_5"/>
<accession>F4QTR1</accession>
<proteinExistence type="predicted"/>
<sequence length="189" mass="21681">MGPDWYRLHPAVQARFLQEPAVDEPVLYEGVMEKVHCSKAGWLFAQVTRLIGNPLAAHRGRNVPMQVHLIKRPGRSGVYWQRSYFFDAKPFVVTSAKRENARGQLCEYVGFGFGMRLNTYARNGALHFVSERFFWEIVGVQIPLPHWLSPGRTHVSHTDLGHGNFRFTIAMDHALLGRTFYQTGVFHRS</sequence>
<evidence type="ECO:0000313" key="3">
    <source>
        <dbReference type="Proteomes" id="UP000006512"/>
    </source>
</evidence>
<dbReference type="AlphaFoldDB" id="F4QTR1"/>
<gene>
    <name evidence="2" type="ORF">ABI_45580</name>
</gene>
<evidence type="ECO:0000313" key="2">
    <source>
        <dbReference type="EMBL" id="EGF89211.1"/>
    </source>
</evidence>
<dbReference type="InterPro" id="IPR025311">
    <property type="entry name" value="DUF4166"/>
</dbReference>
<name>F4QTR1_9CAUL</name>
<protein>
    <recommendedName>
        <fullName evidence="1">DUF4166 domain-containing protein</fullName>
    </recommendedName>
</protein>
<dbReference type="Proteomes" id="UP000006512">
    <property type="component" value="Unassembled WGS sequence"/>
</dbReference>
<dbReference type="eggNOG" id="ENOG5030B54">
    <property type="taxonomic scope" value="Bacteria"/>
</dbReference>
<dbReference type="Pfam" id="PF13761">
    <property type="entry name" value="DUF4166"/>
    <property type="match status" value="1"/>
</dbReference>